<dbReference type="GO" id="GO:0061630">
    <property type="term" value="F:ubiquitin protein ligase activity"/>
    <property type="evidence" value="ECO:0007669"/>
    <property type="project" value="TreeGrafter"/>
</dbReference>
<reference evidence="3" key="1">
    <citation type="submission" date="2003-08" db="EMBL/GenBank/DDBJ databases">
        <authorList>
            <person name="Birren B."/>
            <person name="Nusbaum C."/>
            <person name="Abebe A."/>
            <person name="Abouelleil A."/>
            <person name="Adekoya E."/>
            <person name="Ait-zahra M."/>
            <person name="Allen N."/>
            <person name="Allen T."/>
            <person name="An P."/>
            <person name="Anderson M."/>
            <person name="Anderson S."/>
            <person name="Arachchi H."/>
            <person name="Armbruster J."/>
            <person name="Bachantsang P."/>
            <person name="Baldwin J."/>
            <person name="Barry A."/>
            <person name="Bayul T."/>
            <person name="Blitshsteyn B."/>
            <person name="Bloom T."/>
            <person name="Blye J."/>
            <person name="Boguslavskiy L."/>
            <person name="Borowsky M."/>
            <person name="Boukhgalter B."/>
            <person name="Brunache A."/>
            <person name="Butler J."/>
            <person name="Calixte N."/>
            <person name="Calvo S."/>
            <person name="Camarata J."/>
            <person name="Campo K."/>
            <person name="Chang J."/>
            <person name="Cheshatsang Y."/>
            <person name="Citroen M."/>
            <person name="Collymore A."/>
            <person name="Considine T."/>
            <person name="Cook A."/>
            <person name="Cooke P."/>
            <person name="Corum B."/>
            <person name="Cuomo C."/>
            <person name="David R."/>
            <person name="Dawoe T."/>
            <person name="Degray S."/>
            <person name="Dodge S."/>
            <person name="Dooley K."/>
            <person name="Dorje P."/>
            <person name="Dorjee K."/>
            <person name="Dorris L."/>
            <person name="Duffey N."/>
            <person name="Dupes A."/>
            <person name="Elkins T."/>
            <person name="Engels R."/>
            <person name="Erickson J."/>
            <person name="Farina A."/>
            <person name="Faro S."/>
            <person name="Ferreira P."/>
            <person name="Fischer H."/>
            <person name="Fitzgerald M."/>
            <person name="Foley K."/>
            <person name="Gage D."/>
            <person name="Galagan J."/>
            <person name="Gearin G."/>
            <person name="Gnerre S."/>
            <person name="Gnirke A."/>
            <person name="Goyette A."/>
            <person name="Graham J."/>
            <person name="Grandbois E."/>
            <person name="Gyaltsen K."/>
            <person name="Hafez N."/>
            <person name="Hagopian D."/>
            <person name="Hagos B."/>
            <person name="Hall J."/>
            <person name="Hatcher B."/>
            <person name="Heller A."/>
            <person name="Higgins H."/>
            <person name="Honan T."/>
            <person name="Horn A."/>
            <person name="Houde N."/>
            <person name="Hughes L."/>
            <person name="Hulme W."/>
            <person name="Husby E."/>
            <person name="Iliev I."/>
            <person name="Jaffe D."/>
            <person name="Jones C."/>
            <person name="Kamal M."/>
            <person name="Kamat A."/>
            <person name="Kamvysselis M."/>
            <person name="Karlsson E."/>
            <person name="Kells C."/>
            <person name="Kieu A."/>
            <person name="Kisner P."/>
            <person name="Kodira C."/>
            <person name="Kulbokas E."/>
            <person name="Labutti K."/>
            <person name="Lama D."/>
            <person name="Landers T."/>
            <person name="Leger J."/>
            <person name="Levine S."/>
            <person name="Lewis D."/>
            <person name="Lewis T."/>
            <person name="Lindblad-toh K."/>
            <person name="Liu X."/>
            <person name="Lokyitsang T."/>
            <person name="Lokyitsang Y."/>
            <person name="Lucien O."/>
            <person name="Lui A."/>
            <person name="Ma L.J."/>
            <person name="Mabbitt R."/>
            <person name="Macdonald J."/>
            <person name="Maclean C."/>
            <person name="Major J."/>
            <person name="Manning J."/>
            <person name="Marabella R."/>
            <person name="Maru K."/>
            <person name="Matthews C."/>
            <person name="Mauceli E."/>
            <person name="Mccarthy M."/>
            <person name="Mcdonough S."/>
            <person name="Mcghee T."/>
            <person name="Meldrim J."/>
            <person name="Meneus L."/>
            <person name="Mesirov J."/>
            <person name="Mihalev A."/>
            <person name="Mihova T."/>
            <person name="Mikkelsen T."/>
            <person name="Mlenga V."/>
            <person name="Moru K."/>
            <person name="Mozes J."/>
            <person name="Mulrain L."/>
            <person name="Munson G."/>
            <person name="Naylor J."/>
            <person name="Newes C."/>
            <person name="Nguyen C."/>
            <person name="Nguyen N."/>
            <person name="Nguyen T."/>
            <person name="Nicol R."/>
            <person name="Nielsen C."/>
            <person name="Nizzari M."/>
            <person name="Norbu C."/>
            <person name="Norbu N."/>
            <person name="O'donnell P."/>
            <person name="Okoawo O."/>
            <person name="O'leary S."/>
            <person name="Omotosho B."/>
            <person name="O'neill K."/>
            <person name="Osman S."/>
            <person name="Parker S."/>
            <person name="Perrin D."/>
            <person name="Phunkhang P."/>
            <person name="Piqani B."/>
            <person name="Purcell S."/>
            <person name="Rachupka T."/>
            <person name="Ramasamy U."/>
            <person name="Rameau R."/>
            <person name="Ray V."/>
            <person name="Raymond C."/>
            <person name="Retta R."/>
            <person name="Richardson S."/>
            <person name="Rise C."/>
            <person name="Rodriguez J."/>
            <person name="Rogers J."/>
            <person name="Rogov P."/>
            <person name="Rutman M."/>
            <person name="Schupbach R."/>
            <person name="Seaman C."/>
            <person name="Settipalli S."/>
            <person name="Sharpe T."/>
            <person name="Sheridan J."/>
            <person name="Sherpa N."/>
            <person name="Shi J."/>
            <person name="Smirnov S."/>
            <person name="Smith C."/>
            <person name="Sougnez C."/>
            <person name="Spencer B."/>
            <person name="Stalker J."/>
            <person name="Stange-thomann N."/>
            <person name="Stavropoulos S."/>
            <person name="Stetson K."/>
            <person name="Stone C."/>
            <person name="Stone S."/>
            <person name="Stubbs M."/>
            <person name="Talamas J."/>
            <person name="Tchuinga P."/>
            <person name="Tenzing P."/>
            <person name="Tesfaye S."/>
            <person name="Theodore J."/>
            <person name="Thoulutsang Y."/>
            <person name="Topham K."/>
            <person name="Towey S."/>
            <person name="Tsamla T."/>
            <person name="Tsomo N."/>
            <person name="Vallee D."/>
            <person name="Vassiliev H."/>
            <person name="Venkataraman V."/>
            <person name="Vinson J."/>
            <person name="Vo A."/>
            <person name="Wade C."/>
            <person name="Wang S."/>
            <person name="Wangchuk T."/>
            <person name="Wangdi T."/>
            <person name="Whittaker C."/>
            <person name="Wilkinson J."/>
            <person name="Wu Y."/>
            <person name="Wyman D."/>
            <person name="Yadav S."/>
            <person name="Yang S."/>
            <person name="Yang X."/>
            <person name="Yeager S."/>
            <person name="Yee E."/>
            <person name="Young G."/>
            <person name="Zainoun J."/>
            <person name="Zembeck L."/>
            <person name="Zimmer A."/>
            <person name="Zody M."/>
            <person name="Lander E."/>
        </authorList>
    </citation>
    <scope>NUCLEOTIDE SEQUENCE [LARGE SCALE GENOMIC DNA]</scope>
</reference>
<dbReference type="Ensembl" id="ENSCSAVT00000014290.1">
    <property type="protein sequence ID" value="ENSCSAVP00000014127.1"/>
    <property type="gene ID" value="ENSCSAVG00000008288.1"/>
</dbReference>
<dbReference type="HOGENOM" id="CLU_1717325_0_0_1"/>
<dbReference type="InterPro" id="IPR050784">
    <property type="entry name" value="IAP"/>
</dbReference>
<dbReference type="GO" id="GO:0043027">
    <property type="term" value="F:cysteine-type endopeptidase inhibitor activity involved in apoptotic process"/>
    <property type="evidence" value="ECO:0007669"/>
    <property type="project" value="TreeGrafter"/>
</dbReference>
<feature type="region of interest" description="Disordered" evidence="1">
    <location>
        <begin position="1"/>
        <end position="28"/>
    </location>
</feature>
<dbReference type="Proteomes" id="UP000007875">
    <property type="component" value="Unassembled WGS sequence"/>
</dbReference>
<dbReference type="GO" id="GO:0031398">
    <property type="term" value="P:positive regulation of protein ubiquitination"/>
    <property type="evidence" value="ECO:0007669"/>
    <property type="project" value="TreeGrafter"/>
</dbReference>
<dbReference type="PANTHER" id="PTHR10044">
    <property type="entry name" value="INHIBITOR OF APOPTOSIS"/>
    <property type="match status" value="1"/>
</dbReference>
<dbReference type="CDD" id="cd00022">
    <property type="entry name" value="BIR"/>
    <property type="match status" value="1"/>
</dbReference>
<sequence>MNKPRGSGELNRDFGRGSESGNIQVQQTARPVPAGLIMKSGPNQNTPMQTARVVEPTRPASSYQRIELATIASATDKQLFHGLDLRKESDRMKTFEVWPAQNRTVSSVHLAQSGFFYFGNLDRVQCFSCGGVLRNWNYGDNVNNEHRRHFPHC</sequence>
<name>H2Z962_CIOSA</name>
<reference evidence="2" key="3">
    <citation type="submission" date="2025-09" db="UniProtKB">
        <authorList>
            <consortium name="Ensembl"/>
        </authorList>
    </citation>
    <scope>IDENTIFICATION</scope>
</reference>
<dbReference type="GO" id="GO:0005737">
    <property type="term" value="C:cytoplasm"/>
    <property type="evidence" value="ECO:0007669"/>
    <property type="project" value="TreeGrafter"/>
</dbReference>
<proteinExistence type="predicted"/>
<reference evidence="2" key="2">
    <citation type="submission" date="2025-08" db="UniProtKB">
        <authorList>
            <consortium name="Ensembl"/>
        </authorList>
    </citation>
    <scope>IDENTIFICATION</scope>
</reference>
<evidence type="ECO:0000313" key="3">
    <source>
        <dbReference type="Proteomes" id="UP000007875"/>
    </source>
</evidence>
<dbReference type="GeneTree" id="ENSGT00940000164164"/>
<dbReference type="PROSITE" id="PS50143">
    <property type="entry name" value="BIR_REPEAT_2"/>
    <property type="match status" value="1"/>
</dbReference>
<evidence type="ECO:0000313" key="2">
    <source>
        <dbReference type="Ensembl" id="ENSCSAVP00000014127.1"/>
    </source>
</evidence>
<dbReference type="SUPFAM" id="SSF57924">
    <property type="entry name" value="Inhibitor of apoptosis (IAP) repeat"/>
    <property type="match status" value="1"/>
</dbReference>
<dbReference type="FunFam" id="1.10.1170.10:FF:000024">
    <property type="entry name" value="baculoviral IAP repeat-containing protein 3"/>
    <property type="match status" value="1"/>
</dbReference>
<organism evidence="2 3">
    <name type="scientific">Ciona savignyi</name>
    <name type="common">Pacific transparent sea squirt</name>
    <dbReference type="NCBI Taxonomy" id="51511"/>
    <lineage>
        <taxon>Eukaryota</taxon>
        <taxon>Metazoa</taxon>
        <taxon>Chordata</taxon>
        <taxon>Tunicata</taxon>
        <taxon>Ascidiacea</taxon>
        <taxon>Phlebobranchia</taxon>
        <taxon>Cionidae</taxon>
        <taxon>Ciona</taxon>
    </lineage>
</organism>
<dbReference type="PANTHER" id="PTHR10044:SF139">
    <property type="entry name" value="DEATH-ASSOCIATED INHIBITOR OF APOPTOSIS 2"/>
    <property type="match status" value="1"/>
</dbReference>
<dbReference type="AlphaFoldDB" id="H2Z962"/>
<accession>H2Z962</accession>
<dbReference type="SMART" id="SM00238">
    <property type="entry name" value="BIR"/>
    <property type="match status" value="1"/>
</dbReference>
<dbReference type="Gene3D" id="1.10.1170.10">
    <property type="entry name" value="Inhibitor Of Apoptosis Protein (2mihbC-IAP-1), Chain A"/>
    <property type="match status" value="1"/>
</dbReference>
<protein>
    <submittedName>
        <fullName evidence="2">Uncharacterized protein</fullName>
    </submittedName>
</protein>
<dbReference type="GO" id="GO:0051726">
    <property type="term" value="P:regulation of cell cycle"/>
    <property type="evidence" value="ECO:0007669"/>
    <property type="project" value="TreeGrafter"/>
</dbReference>
<feature type="compositionally biased region" description="Polar residues" evidence="1">
    <location>
        <begin position="19"/>
        <end position="28"/>
    </location>
</feature>
<dbReference type="InterPro" id="IPR001370">
    <property type="entry name" value="BIR_rpt"/>
</dbReference>
<dbReference type="GO" id="GO:0043066">
    <property type="term" value="P:negative regulation of apoptotic process"/>
    <property type="evidence" value="ECO:0007669"/>
    <property type="project" value="TreeGrafter"/>
</dbReference>
<dbReference type="GO" id="GO:0005634">
    <property type="term" value="C:nucleus"/>
    <property type="evidence" value="ECO:0007669"/>
    <property type="project" value="TreeGrafter"/>
</dbReference>
<evidence type="ECO:0000256" key="1">
    <source>
        <dbReference type="SAM" id="MobiDB-lite"/>
    </source>
</evidence>
<keyword evidence="3" id="KW-1185">Reference proteome</keyword>
<dbReference type="Pfam" id="PF00653">
    <property type="entry name" value="BIR"/>
    <property type="match status" value="1"/>
</dbReference>